<gene>
    <name evidence="7" type="ORF">K1718_01340</name>
</gene>
<dbReference type="Gene3D" id="3.40.47.10">
    <property type="match status" value="2"/>
</dbReference>
<evidence type="ECO:0000259" key="6">
    <source>
        <dbReference type="Pfam" id="PF02803"/>
    </source>
</evidence>
<protein>
    <submittedName>
        <fullName evidence="7">Thiolase family protein</fullName>
    </submittedName>
</protein>
<evidence type="ECO:0000313" key="7">
    <source>
        <dbReference type="EMBL" id="WFE90019.1"/>
    </source>
</evidence>
<dbReference type="InterPro" id="IPR020613">
    <property type="entry name" value="Thiolase_CS"/>
</dbReference>
<feature type="domain" description="Thiolase N-terminal" evidence="5">
    <location>
        <begin position="8"/>
        <end position="250"/>
    </location>
</feature>
<name>A0ABY8F5G3_9HYPH</name>
<evidence type="ECO:0000256" key="3">
    <source>
        <dbReference type="ARBA" id="ARBA00023315"/>
    </source>
</evidence>
<feature type="domain" description="Thiolase C-terminal" evidence="6">
    <location>
        <begin position="269"/>
        <end position="385"/>
    </location>
</feature>
<dbReference type="NCBIfam" id="TIGR01930">
    <property type="entry name" value="AcCoA-C-Actrans"/>
    <property type="match status" value="1"/>
</dbReference>
<keyword evidence="2 4" id="KW-0808">Transferase</keyword>
<evidence type="ECO:0000313" key="8">
    <source>
        <dbReference type="Proteomes" id="UP001209803"/>
    </source>
</evidence>
<keyword evidence="3 4" id="KW-0012">Acyltransferase</keyword>
<organism evidence="7 8">
    <name type="scientific">Roseibium porphyridii</name>
    <dbReference type="NCBI Taxonomy" id="2866279"/>
    <lineage>
        <taxon>Bacteria</taxon>
        <taxon>Pseudomonadati</taxon>
        <taxon>Pseudomonadota</taxon>
        <taxon>Alphaproteobacteria</taxon>
        <taxon>Hyphomicrobiales</taxon>
        <taxon>Stappiaceae</taxon>
        <taxon>Roseibium</taxon>
    </lineage>
</organism>
<dbReference type="PANTHER" id="PTHR18919">
    <property type="entry name" value="ACETYL-COA C-ACYLTRANSFERASE"/>
    <property type="match status" value="1"/>
</dbReference>
<dbReference type="Pfam" id="PF00108">
    <property type="entry name" value="Thiolase_N"/>
    <property type="match status" value="1"/>
</dbReference>
<dbReference type="InterPro" id="IPR016039">
    <property type="entry name" value="Thiolase-like"/>
</dbReference>
<dbReference type="PROSITE" id="PS00737">
    <property type="entry name" value="THIOLASE_2"/>
    <property type="match status" value="1"/>
</dbReference>
<dbReference type="InterPro" id="IPR020616">
    <property type="entry name" value="Thiolase_N"/>
</dbReference>
<dbReference type="SUPFAM" id="SSF53901">
    <property type="entry name" value="Thiolase-like"/>
    <property type="match status" value="2"/>
</dbReference>
<evidence type="ECO:0000259" key="5">
    <source>
        <dbReference type="Pfam" id="PF00108"/>
    </source>
</evidence>
<dbReference type="Proteomes" id="UP001209803">
    <property type="component" value="Chromosome"/>
</dbReference>
<evidence type="ECO:0000256" key="4">
    <source>
        <dbReference type="RuleBase" id="RU003557"/>
    </source>
</evidence>
<evidence type="ECO:0000256" key="2">
    <source>
        <dbReference type="ARBA" id="ARBA00022679"/>
    </source>
</evidence>
<sequence>MNEHRRAVIVAARRTAVAPRGGALSHLQADELAAPVLKALVKDAAIPLDRVDHVVLGNALYGGGNPARLAALRAGLPESVPSLTLDTQCCSGLDAILTGAQLIEAGAADCVLAGGTESFSRAPIRMRRPTASGEKAVPYDRPAFAPPPFEDPDLSNAAAKLAVRYGLTRKAQTLFAQTSHAKALSAAPKLEQHFVSDNALMPGCDGFTRPLNIRTGLRAPVLAGTEEFGLSAATIACEADGAAGVLLMSDQMASALSCPGLRILGGMRRGGDPGDPALVPVAAAKALLSKLNMTVADLTAVELMEAYASQAMATQEDLSLDPARLNLLGGALARGHPIGASGAILVVQLFEVFRTQKNATEAAQSRAMALIAAAGGLSSAMVVERF</sequence>
<dbReference type="CDD" id="cd00751">
    <property type="entry name" value="thiolase"/>
    <property type="match status" value="1"/>
</dbReference>
<reference evidence="7 8" key="1">
    <citation type="submission" date="2023-03" db="EMBL/GenBank/DDBJ databases">
        <title>Roseibium porphyridii sp. nov. and Roseibium rhodosorbium sp. nov. isolated from marine algae, Porphyridium cruentum and Rhodosorus marinus, respectively.</title>
        <authorList>
            <person name="Lee M.W."/>
            <person name="Choi B.J."/>
            <person name="Lee J.K."/>
            <person name="Choi D.G."/>
            <person name="Baek J.H."/>
            <person name="Bayburt H."/>
            <person name="Kim J.M."/>
            <person name="Han D.M."/>
            <person name="Kim K.H."/>
            <person name="Jeon C.O."/>
        </authorList>
    </citation>
    <scope>NUCLEOTIDE SEQUENCE [LARGE SCALE GENOMIC DNA]</scope>
    <source>
        <strain evidence="7 8">KMA01</strain>
    </source>
</reference>
<dbReference type="Pfam" id="PF02803">
    <property type="entry name" value="Thiolase_C"/>
    <property type="match status" value="1"/>
</dbReference>
<evidence type="ECO:0000256" key="1">
    <source>
        <dbReference type="ARBA" id="ARBA00010982"/>
    </source>
</evidence>
<accession>A0ABY8F5G3</accession>
<proteinExistence type="inferred from homology"/>
<keyword evidence="8" id="KW-1185">Reference proteome</keyword>
<dbReference type="InterPro" id="IPR020617">
    <property type="entry name" value="Thiolase_C"/>
</dbReference>
<dbReference type="RefSeq" id="WP_265679987.1">
    <property type="nucleotide sequence ID" value="NZ_CP120863.1"/>
</dbReference>
<dbReference type="PIRSF" id="PIRSF000429">
    <property type="entry name" value="Ac-CoA_Ac_transf"/>
    <property type="match status" value="1"/>
</dbReference>
<dbReference type="PANTHER" id="PTHR18919:SF107">
    <property type="entry name" value="ACETYL-COA ACETYLTRANSFERASE, CYTOSOLIC"/>
    <property type="match status" value="1"/>
</dbReference>
<comment type="similarity">
    <text evidence="1 4">Belongs to the thiolase-like superfamily. Thiolase family.</text>
</comment>
<dbReference type="InterPro" id="IPR002155">
    <property type="entry name" value="Thiolase"/>
</dbReference>
<dbReference type="EMBL" id="CP120863">
    <property type="protein sequence ID" value="WFE90019.1"/>
    <property type="molecule type" value="Genomic_DNA"/>
</dbReference>